<evidence type="ECO:0000256" key="7">
    <source>
        <dbReference type="RuleBase" id="RU361277"/>
    </source>
</evidence>
<keyword evidence="3 7" id="KW-0479">Metal-binding</keyword>
<dbReference type="Pfam" id="PF00107">
    <property type="entry name" value="ADH_zinc_N"/>
    <property type="match status" value="1"/>
</dbReference>
<feature type="domain" description="Enoyl reductase (ER)" evidence="8">
    <location>
        <begin position="20"/>
        <end position="356"/>
    </location>
</feature>
<evidence type="ECO:0000256" key="3">
    <source>
        <dbReference type="ARBA" id="ARBA00022723"/>
    </source>
</evidence>
<comment type="similarity">
    <text evidence="2 7">Belongs to the zinc-containing alcohol dehydrogenase family.</text>
</comment>
<sequence length="361" mass="37942">MAETTPVPNTCKAGVVVNEGPNFHLEVQDVPVPEPGPGELLIQLAHTGLCGSDIHFMLSDLGISMSTFAVRSPGHEGAGRVAKLGPGVTGWAVGDRAGIKPIWDVCHNCEQCWSGEEQYCVKAVHTGLMTTGSYQEFCLSAAIYTSRIPDGVSDEQAGPIMCSASTMHRALKDSNLKPGNWIVFPGGGGGVGIQGVQLAKAMGMRPIVVDGGEEKKALALSVGAEEFVDFRTEGDVAASVKKIADGIGAHGVLVTAWQSYKNAISFIGDRVGGKVMCIGLPPNDQNVITGDSPTHMAMKKLSITGTIVGTMQDTAAALDYARRGLLKPIHEVRGLGAWPESVQQLKRGEVVGRVVIAFGKE</sequence>
<dbReference type="PANTHER" id="PTHR42940">
    <property type="entry name" value="ALCOHOL DEHYDROGENASE 1-RELATED"/>
    <property type="match status" value="1"/>
</dbReference>
<dbReference type="InterPro" id="IPR036291">
    <property type="entry name" value="NAD(P)-bd_dom_sf"/>
</dbReference>
<dbReference type="CDD" id="cd08297">
    <property type="entry name" value="CAD3"/>
    <property type="match status" value="1"/>
</dbReference>
<dbReference type="SUPFAM" id="SSF50129">
    <property type="entry name" value="GroES-like"/>
    <property type="match status" value="1"/>
</dbReference>
<organism evidence="9 10">
    <name type="scientific">Zasmidium cellare ATCC 36951</name>
    <dbReference type="NCBI Taxonomy" id="1080233"/>
    <lineage>
        <taxon>Eukaryota</taxon>
        <taxon>Fungi</taxon>
        <taxon>Dikarya</taxon>
        <taxon>Ascomycota</taxon>
        <taxon>Pezizomycotina</taxon>
        <taxon>Dothideomycetes</taxon>
        <taxon>Dothideomycetidae</taxon>
        <taxon>Mycosphaerellales</taxon>
        <taxon>Mycosphaerellaceae</taxon>
        <taxon>Zasmidium</taxon>
    </lineage>
</organism>
<evidence type="ECO:0000256" key="6">
    <source>
        <dbReference type="ARBA" id="ARBA00023027"/>
    </source>
</evidence>
<dbReference type="OrthoDB" id="1879366at2759"/>
<evidence type="ECO:0000256" key="5">
    <source>
        <dbReference type="ARBA" id="ARBA00023002"/>
    </source>
</evidence>
<evidence type="ECO:0000313" key="10">
    <source>
        <dbReference type="Proteomes" id="UP000799537"/>
    </source>
</evidence>
<protein>
    <recommendedName>
        <fullName evidence="8">Enoyl reductase (ER) domain-containing protein</fullName>
    </recommendedName>
</protein>
<keyword evidence="10" id="KW-1185">Reference proteome</keyword>
<dbReference type="SUPFAM" id="SSF51735">
    <property type="entry name" value="NAD(P)-binding Rossmann-fold domains"/>
    <property type="match status" value="1"/>
</dbReference>
<dbReference type="InterPro" id="IPR011032">
    <property type="entry name" value="GroES-like_sf"/>
</dbReference>
<dbReference type="Gene3D" id="3.40.50.720">
    <property type="entry name" value="NAD(P)-binding Rossmann-like Domain"/>
    <property type="match status" value="1"/>
</dbReference>
<dbReference type="GO" id="GO:0008270">
    <property type="term" value="F:zinc ion binding"/>
    <property type="evidence" value="ECO:0007669"/>
    <property type="project" value="InterPro"/>
</dbReference>
<dbReference type="InterPro" id="IPR020843">
    <property type="entry name" value="ER"/>
</dbReference>
<dbReference type="EMBL" id="ML993628">
    <property type="protein sequence ID" value="KAF2160254.1"/>
    <property type="molecule type" value="Genomic_DNA"/>
</dbReference>
<dbReference type="RefSeq" id="XP_033661143.1">
    <property type="nucleotide sequence ID" value="XM_033818810.1"/>
</dbReference>
<dbReference type="GO" id="GO:0005737">
    <property type="term" value="C:cytoplasm"/>
    <property type="evidence" value="ECO:0007669"/>
    <property type="project" value="TreeGrafter"/>
</dbReference>
<comment type="cofactor">
    <cofactor evidence="1 7">
        <name>Zn(2+)</name>
        <dbReference type="ChEBI" id="CHEBI:29105"/>
    </cofactor>
</comment>
<dbReference type="GO" id="GO:0004022">
    <property type="term" value="F:alcohol dehydrogenase (NAD+) activity"/>
    <property type="evidence" value="ECO:0007669"/>
    <property type="project" value="TreeGrafter"/>
</dbReference>
<keyword evidence="6" id="KW-0520">NAD</keyword>
<dbReference type="PROSITE" id="PS00059">
    <property type="entry name" value="ADH_ZINC"/>
    <property type="match status" value="1"/>
</dbReference>
<evidence type="ECO:0000259" key="8">
    <source>
        <dbReference type="SMART" id="SM00829"/>
    </source>
</evidence>
<dbReference type="Pfam" id="PF08240">
    <property type="entry name" value="ADH_N"/>
    <property type="match status" value="1"/>
</dbReference>
<dbReference type="InterPro" id="IPR013154">
    <property type="entry name" value="ADH-like_N"/>
</dbReference>
<gene>
    <name evidence="9" type="ORF">M409DRAFT_70597</name>
</gene>
<evidence type="ECO:0000256" key="4">
    <source>
        <dbReference type="ARBA" id="ARBA00022833"/>
    </source>
</evidence>
<accession>A0A6A6BZN2</accession>
<dbReference type="InterPro" id="IPR013149">
    <property type="entry name" value="ADH-like_C"/>
</dbReference>
<dbReference type="Gene3D" id="3.90.180.10">
    <property type="entry name" value="Medium-chain alcohol dehydrogenases, catalytic domain"/>
    <property type="match status" value="1"/>
</dbReference>
<dbReference type="AlphaFoldDB" id="A0A6A6BZN2"/>
<dbReference type="GeneID" id="54572082"/>
<dbReference type="SMART" id="SM00829">
    <property type="entry name" value="PKS_ER"/>
    <property type="match status" value="1"/>
</dbReference>
<name>A0A6A6BZN2_ZASCE</name>
<dbReference type="InterPro" id="IPR002328">
    <property type="entry name" value="ADH_Zn_CS"/>
</dbReference>
<dbReference type="PANTHER" id="PTHR42940:SF1">
    <property type="entry name" value="ENOYL REDUCTASE (ER) DOMAIN-CONTAINING PROTEIN"/>
    <property type="match status" value="1"/>
</dbReference>
<proteinExistence type="inferred from homology"/>
<reference evidence="9" key="1">
    <citation type="journal article" date="2020" name="Stud. Mycol.">
        <title>101 Dothideomycetes genomes: a test case for predicting lifestyles and emergence of pathogens.</title>
        <authorList>
            <person name="Haridas S."/>
            <person name="Albert R."/>
            <person name="Binder M."/>
            <person name="Bloem J."/>
            <person name="Labutti K."/>
            <person name="Salamov A."/>
            <person name="Andreopoulos B."/>
            <person name="Baker S."/>
            <person name="Barry K."/>
            <person name="Bills G."/>
            <person name="Bluhm B."/>
            <person name="Cannon C."/>
            <person name="Castanera R."/>
            <person name="Culley D."/>
            <person name="Daum C."/>
            <person name="Ezra D."/>
            <person name="Gonzalez J."/>
            <person name="Henrissat B."/>
            <person name="Kuo A."/>
            <person name="Liang C."/>
            <person name="Lipzen A."/>
            <person name="Lutzoni F."/>
            <person name="Magnuson J."/>
            <person name="Mondo S."/>
            <person name="Nolan M."/>
            <person name="Ohm R."/>
            <person name="Pangilinan J."/>
            <person name="Park H.-J."/>
            <person name="Ramirez L."/>
            <person name="Alfaro M."/>
            <person name="Sun H."/>
            <person name="Tritt A."/>
            <person name="Yoshinaga Y."/>
            <person name="Zwiers L.-H."/>
            <person name="Turgeon B."/>
            <person name="Goodwin S."/>
            <person name="Spatafora J."/>
            <person name="Crous P."/>
            <person name="Grigoriev I."/>
        </authorList>
    </citation>
    <scope>NUCLEOTIDE SEQUENCE</scope>
    <source>
        <strain evidence="9">ATCC 36951</strain>
    </source>
</reference>
<evidence type="ECO:0000313" key="9">
    <source>
        <dbReference type="EMBL" id="KAF2160254.1"/>
    </source>
</evidence>
<keyword evidence="4 7" id="KW-0862">Zinc</keyword>
<keyword evidence="5" id="KW-0560">Oxidoreductase</keyword>
<evidence type="ECO:0000256" key="1">
    <source>
        <dbReference type="ARBA" id="ARBA00001947"/>
    </source>
</evidence>
<dbReference type="Proteomes" id="UP000799537">
    <property type="component" value="Unassembled WGS sequence"/>
</dbReference>
<evidence type="ECO:0000256" key="2">
    <source>
        <dbReference type="ARBA" id="ARBA00008072"/>
    </source>
</evidence>
<dbReference type="FunFam" id="3.40.50.720:FF:000039">
    <property type="entry name" value="Alcohol dehydrogenase AdhP"/>
    <property type="match status" value="1"/>
</dbReference>